<dbReference type="RefSeq" id="WP_149688433.1">
    <property type="nucleotide sequence ID" value="NZ_SDPQ02000001.1"/>
</dbReference>
<keyword evidence="4" id="KW-1185">Reference proteome</keyword>
<keyword evidence="2" id="KW-0812">Transmembrane</keyword>
<feature type="transmembrane region" description="Helical" evidence="2">
    <location>
        <begin position="70"/>
        <end position="87"/>
    </location>
</feature>
<reference evidence="3" key="1">
    <citation type="submission" date="2019-09" db="EMBL/GenBank/DDBJ databases">
        <authorList>
            <person name="Li J."/>
        </authorList>
    </citation>
    <scope>NUCLEOTIDE SEQUENCE [LARGE SCALE GENOMIC DNA]</scope>
    <source>
        <strain evidence="3">JCM 14732</strain>
    </source>
</reference>
<dbReference type="Proteomes" id="UP000380867">
    <property type="component" value="Unassembled WGS sequence"/>
</dbReference>
<proteinExistence type="predicted"/>
<feature type="transmembrane region" description="Helical" evidence="2">
    <location>
        <begin position="37"/>
        <end position="58"/>
    </location>
</feature>
<evidence type="ECO:0000313" key="3">
    <source>
        <dbReference type="EMBL" id="KAA1400340.1"/>
    </source>
</evidence>
<keyword evidence="2" id="KW-0472">Membrane</keyword>
<accession>A0A5M4FJS1</accession>
<keyword evidence="2" id="KW-1133">Transmembrane helix</keyword>
<organism evidence="3 4">
    <name type="scientific">Aeromicrobium ginsengisoli</name>
    <dbReference type="NCBI Taxonomy" id="363867"/>
    <lineage>
        <taxon>Bacteria</taxon>
        <taxon>Bacillati</taxon>
        <taxon>Actinomycetota</taxon>
        <taxon>Actinomycetes</taxon>
        <taxon>Propionibacteriales</taxon>
        <taxon>Nocardioidaceae</taxon>
        <taxon>Aeromicrobium</taxon>
    </lineage>
</organism>
<comment type="caution">
    <text evidence="3">The sequence shown here is derived from an EMBL/GenBank/DDBJ whole genome shotgun (WGS) entry which is preliminary data.</text>
</comment>
<evidence type="ECO:0000256" key="1">
    <source>
        <dbReference type="SAM" id="MobiDB-lite"/>
    </source>
</evidence>
<dbReference type="EMBL" id="SDPQ02000001">
    <property type="protein sequence ID" value="KAA1400340.1"/>
    <property type="molecule type" value="Genomic_DNA"/>
</dbReference>
<sequence>MNDINPMTKALGHLFWPNQMTPRPAGAPTDWLRFARWAAAAFTAFTTGVQLIVWGMIAVVRQSIDSPWRLWSAVPGVLVTAFLTWMLNTRDQLGIEPNDPRPSDDRRPAPSPLA</sequence>
<evidence type="ECO:0000256" key="2">
    <source>
        <dbReference type="SAM" id="Phobius"/>
    </source>
</evidence>
<feature type="compositionally biased region" description="Basic and acidic residues" evidence="1">
    <location>
        <begin position="98"/>
        <end position="108"/>
    </location>
</feature>
<dbReference type="OrthoDB" id="3748531at2"/>
<dbReference type="AlphaFoldDB" id="A0A5M4FJS1"/>
<feature type="region of interest" description="Disordered" evidence="1">
    <location>
        <begin position="92"/>
        <end position="114"/>
    </location>
</feature>
<gene>
    <name evidence="3" type="ORF">ESP70_006330</name>
</gene>
<evidence type="ECO:0000313" key="4">
    <source>
        <dbReference type="Proteomes" id="UP000380867"/>
    </source>
</evidence>
<protein>
    <submittedName>
        <fullName evidence="3">Uncharacterized protein</fullName>
    </submittedName>
</protein>
<name>A0A5M4FJS1_9ACTN</name>